<feature type="active site" evidence="1">
    <location>
        <position position="47"/>
    </location>
</feature>
<dbReference type="AlphaFoldDB" id="A0A1E5LI56"/>
<protein>
    <submittedName>
        <fullName evidence="2">Phenazine biosynthesis protein PhzF</fullName>
    </submittedName>
</protein>
<evidence type="ECO:0000313" key="3">
    <source>
        <dbReference type="Proteomes" id="UP000095209"/>
    </source>
</evidence>
<dbReference type="Gene3D" id="3.10.310.10">
    <property type="entry name" value="Diaminopimelate Epimerase, Chain A, domain 1"/>
    <property type="match status" value="2"/>
</dbReference>
<evidence type="ECO:0000313" key="2">
    <source>
        <dbReference type="EMBL" id="OEH93757.1"/>
    </source>
</evidence>
<keyword evidence="3" id="KW-1185">Reference proteome</keyword>
<dbReference type="NCBIfam" id="TIGR00654">
    <property type="entry name" value="PhzF_family"/>
    <property type="match status" value="1"/>
</dbReference>
<dbReference type="InterPro" id="IPR003719">
    <property type="entry name" value="Phenazine_PhzF-like"/>
</dbReference>
<dbReference type="Proteomes" id="UP000095209">
    <property type="component" value="Unassembled WGS sequence"/>
</dbReference>
<proteinExistence type="predicted"/>
<dbReference type="PANTHER" id="PTHR13774">
    <property type="entry name" value="PHENAZINE BIOSYNTHESIS PROTEIN"/>
    <property type="match status" value="1"/>
</dbReference>
<gene>
    <name evidence="2" type="ORF">BFG57_11265</name>
</gene>
<accession>A0A1E5LI56</accession>
<name>A0A1E5LI56_9BACI</name>
<dbReference type="EMBL" id="MJEH01000009">
    <property type="protein sequence ID" value="OEH93757.1"/>
    <property type="molecule type" value="Genomic_DNA"/>
</dbReference>
<reference evidence="2 3" key="1">
    <citation type="submission" date="2016-08" db="EMBL/GenBank/DDBJ databases">
        <title>Genome of Bacillus solimangrovi GH2-4.</title>
        <authorList>
            <person name="Lim S."/>
            <person name="Kim B.-C."/>
        </authorList>
    </citation>
    <scope>NUCLEOTIDE SEQUENCE [LARGE SCALE GENOMIC DNA]</scope>
    <source>
        <strain evidence="2 3">GH2-4</strain>
    </source>
</reference>
<dbReference type="STRING" id="1305675.BFG57_11265"/>
<dbReference type="PIRSF" id="PIRSF016184">
    <property type="entry name" value="PhzC_PhzF"/>
    <property type="match status" value="1"/>
</dbReference>
<dbReference type="GO" id="GO:0016853">
    <property type="term" value="F:isomerase activity"/>
    <property type="evidence" value="ECO:0007669"/>
    <property type="project" value="TreeGrafter"/>
</dbReference>
<dbReference type="PANTHER" id="PTHR13774:SF32">
    <property type="entry name" value="ANTISENSE-ENHANCING SEQUENCE 1"/>
    <property type="match status" value="1"/>
</dbReference>
<dbReference type="SUPFAM" id="SSF54506">
    <property type="entry name" value="Diaminopimelate epimerase-like"/>
    <property type="match status" value="1"/>
</dbReference>
<sequence>MKTLHYTLVDVFTNKPFGGNQLAVFKDDGTLPTELMQKIARELNLSETVFIRPSRNNTADKELRIFTPQIELPIAGHPTVGAAYVLGNEQINSLTQGENKVVFETGVGDITVQIYKDNNGISSVEMTQKTPEFGPVYEDIERVAELLSLSPDDIERNIPVQTVSTGVPFLFIPIRTLAAMEKIKLRTDIWEQSFRVDSNTEHIFTFTSETMNEASTVHSRMFAPAMGIAEDPATGNASGPLGAYLVEHSVVSSSKQTYHIRSEQGIEMGRPSFIDVTVTKRAEQYEQVKISGNCVTIGSGQLVIE</sequence>
<comment type="caution">
    <text evidence="2">The sequence shown here is derived from an EMBL/GenBank/DDBJ whole genome shotgun (WGS) entry which is preliminary data.</text>
</comment>
<dbReference type="GO" id="GO:0005737">
    <property type="term" value="C:cytoplasm"/>
    <property type="evidence" value="ECO:0007669"/>
    <property type="project" value="TreeGrafter"/>
</dbReference>
<dbReference type="RefSeq" id="WP_069716185.1">
    <property type="nucleotide sequence ID" value="NZ_MJEH01000009.1"/>
</dbReference>
<dbReference type="OrthoDB" id="9788221at2"/>
<organism evidence="2 3">
    <name type="scientific">Bacillus solimangrovi</name>
    <dbReference type="NCBI Taxonomy" id="1305675"/>
    <lineage>
        <taxon>Bacteria</taxon>
        <taxon>Bacillati</taxon>
        <taxon>Bacillota</taxon>
        <taxon>Bacilli</taxon>
        <taxon>Bacillales</taxon>
        <taxon>Bacillaceae</taxon>
        <taxon>Bacillus</taxon>
    </lineage>
</organism>
<evidence type="ECO:0000256" key="1">
    <source>
        <dbReference type="PIRSR" id="PIRSR016184-1"/>
    </source>
</evidence>
<dbReference type="Pfam" id="PF02567">
    <property type="entry name" value="PhzC-PhzF"/>
    <property type="match status" value="1"/>
</dbReference>